<proteinExistence type="predicted"/>
<dbReference type="NCBIfam" id="TIGR01439">
    <property type="entry name" value="lp_hng_hel_AbrB"/>
    <property type="match status" value="1"/>
</dbReference>
<dbReference type="Gene3D" id="2.10.260.10">
    <property type="match status" value="1"/>
</dbReference>
<feature type="domain" description="SpoVT-AbrB" evidence="1">
    <location>
        <begin position="3"/>
        <end position="50"/>
    </location>
</feature>
<dbReference type="Proteomes" id="UP000605805">
    <property type="component" value="Unassembled WGS sequence"/>
</dbReference>
<reference evidence="2" key="1">
    <citation type="journal article" date="2020" name="ISME J.">
        <title>Gammaproteobacteria mediating utilization of methyl-, sulfur- and petroleum organic compounds in deep ocean hydrothermal plumes.</title>
        <authorList>
            <person name="Zhou Z."/>
            <person name="Liu Y."/>
            <person name="Pan J."/>
            <person name="Cron B.R."/>
            <person name="Toner B.M."/>
            <person name="Anantharaman K."/>
            <person name="Breier J.A."/>
            <person name="Dick G.J."/>
            <person name="Li M."/>
        </authorList>
    </citation>
    <scope>NUCLEOTIDE SEQUENCE</scope>
    <source>
        <strain evidence="2">SZUA-1435</strain>
    </source>
</reference>
<dbReference type="InterPro" id="IPR037914">
    <property type="entry name" value="SpoVT-AbrB_sf"/>
</dbReference>
<dbReference type="InterPro" id="IPR007159">
    <property type="entry name" value="SpoVT-AbrB_dom"/>
</dbReference>
<dbReference type="SUPFAM" id="SSF89447">
    <property type="entry name" value="AbrB/MazE/MraZ-like"/>
    <property type="match status" value="1"/>
</dbReference>
<gene>
    <name evidence="2" type="ORF">EYH02_02425</name>
</gene>
<dbReference type="AlphaFoldDB" id="A0A832YXD8"/>
<evidence type="ECO:0000259" key="1">
    <source>
        <dbReference type="PROSITE" id="PS51740"/>
    </source>
</evidence>
<accession>A0A832YXD8</accession>
<dbReference type="GO" id="GO:0003677">
    <property type="term" value="F:DNA binding"/>
    <property type="evidence" value="ECO:0007669"/>
    <property type="project" value="UniProtKB-KW"/>
</dbReference>
<organism evidence="2 3">
    <name type="scientific">Ignisphaera aggregans</name>
    <dbReference type="NCBI Taxonomy" id="334771"/>
    <lineage>
        <taxon>Archaea</taxon>
        <taxon>Thermoproteota</taxon>
        <taxon>Thermoprotei</taxon>
        <taxon>Desulfurococcales</taxon>
        <taxon>Desulfurococcaceae</taxon>
        <taxon>Ignisphaera</taxon>
    </lineage>
</organism>
<sequence length="133" mass="15242">MYEEIVKVDSKGRITIPATLRLILGIEEGSKLLLIADPDSMKIEIKVVPQNIVIEKRVINENELIEFLSKHITMLYALSCHRISEHTFQCRLAISEQRTHPTINALERLGENGTFNDKEGHIHSRWNYTDFGG</sequence>
<comment type="caution">
    <text evidence="2">The sequence shown here is derived from an EMBL/GenBank/DDBJ whole genome shotgun (WGS) entry which is preliminary data.</text>
</comment>
<evidence type="ECO:0000313" key="2">
    <source>
        <dbReference type="EMBL" id="HIP56913.1"/>
    </source>
</evidence>
<dbReference type="PROSITE" id="PS51740">
    <property type="entry name" value="SPOVT_ABRB"/>
    <property type="match status" value="1"/>
</dbReference>
<evidence type="ECO:0000313" key="3">
    <source>
        <dbReference type="Proteomes" id="UP000605805"/>
    </source>
</evidence>
<dbReference type="EMBL" id="DQTV01000045">
    <property type="protein sequence ID" value="HIP56913.1"/>
    <property type="molecule type" value="Genomic_DNA"/>
</dbReference>
<keyword evidence="2" id="KW-0238">DNA-binding</keyword>
<name>A0A832YXD8_9CREN</name>
<protein>
    <submittedName>
        <fullName evidence="2">AbrB/MazE/SpoVT family DNA-binding domain-containing protein</fullName>
    </submittedName>
</protein>
<dbReference type="Pfam" id="PF04014">
    <property type="entry name" value="MazE_antitoxin"/>
    <property type="match status" value="1"/>
</dbReference>
<dbReference type="SMART" id="SM00966">
    <property type="entry name" value="SpoVT_AbrB"/>
    <property type="match status" value="1"/>
</dbReference>